<dbReference type="SUPFAM" id="SSF54637">
    <property type="entry name" value="Thioesterase/thiol ester dehydrase-isomerase"/>
    <property type="match status" value="2"/>
</dbReference>
<dbReference type="PANTHER" id="PTHR43841:SF3">
    <property type="entry name" value="(3R)-HYDROXYACYL-ACP DEHYDRATASE SUBUNIT HADB"/>
    <property type="match status" value="1"/>
</dbReference>
<dbReference type="PANTHER" id="PTHR43841">
    <property type="entry name" value="3-HYDROXYACYL-THIOESTER DEHYDRATASE HTDX-RELATED"/>
    <property type="match status" value="1"/>
</dbReference>
<dbReference type="Gene3D" id="3.10.129.10">
    <property type="entry name" value="Hotdog Thioesterase"/>
    <property type="match status" value="1"/>
</dbReference>
<feature type="region of interest" description="Disordered" evidence="2">
    <location>
        <begin position="146"/>
        <end position="165"/>
    </location>
</feature>
<feature type="domain" description="MaoC-like" evidence="3">
    <location>
        <begin position="170"/>
        <end position="249"/>
    </location>
</feature>
<reference evidence="4" key="1">
    <citation type="journal article" name="Microorganisms">
        <title>Activation of a Cryptic Manumycin-Type Biosynthetic Gene Cluster of Saccharothrix espanaensis DSM44229 by Series of Genetic Manipulations.</title>
        <authorList>
            <person name="Gorniakova D."/>
            <person name="Petricek M."/>
            <person name="Kahoun D."/>
            <person name="Grabic R."/>
            <person name="Zelenka T."/>
            <person name="Chronakova A."/>
            <person name="Petrickova K."/>
        </authorList>
    </citation>
    <scope>NUCLEOTIDE SEQUENCE</scope>
    <source>
        <strain evidence="4">NRRL 12256</strain>
    </source>
</reference>
<protein>
    <submittedName>
        <fullName evidence="4">Acyl dehydratase</fullName>
    </submittedName>
</protein>
<evidence type="ECO:0000313" key="4">
    <source>
        <dbReference type="EMBL" id="QTW52591.1"/>
    </source>
</evidence>
<accession>A0A8B0N5S7</accession>
<evidence type="ECO:0000259" key="3">
    <source>
        <dbReference type="Pfam" id="PF01575"/>
    </source>
</evidence>
<evidence type="ECO:0000256" key="1">
    <source>
        <dbReference type="ARBA" id="ARBA00005254"/>
    </source>
</evidence>
<dbReference type="InterPro" id="IPR029069">
    <property type="entry name" value="HotDog_dom_sf"/>
</dbReference>
<evidence type="ECO:0000256" key="2">
    <source>
        <dbReference type="SAM" id="MobiDB-lite"/>
    </source>
</evidence>
<dbReference type="EMBL" id="MW658366">
    <property type="protein sequence ID" value="QTW52591.1"/>
    <property type="molecule type" value="Genomic_DNA"/>
</dbReference>
<proteinExistence type="inferred from homology"/>
<name>A0A8B0N5S7_9ACTN</name>
<dbReference type="AlphaFoldDB" id="A0A8B0N5S7"/>
<dbReference type="CDD" id="cd03441">
    <property type="entry name" value="R_hydratase_like"/>
    <property type="match status" value="1"/>
</dbReference>
<comment type="similarity">
    <text evidence="1">Belongs to the enoyl-CoA hydratase/isomerase family.</text>
</comment>
<organism evidence="4">
    <name type="scientific">Streptomyces verdensis</name>
    <dbReference type="NCBI Taxonomy" id="2826946"/>
    <lineage>
        <taxon>Bacteria</taxon>
        <taxon>Bacillati</taxon>
        <taxon>Actinomycetota</taxon>
        <taxon>Actinomycetes</taxon>
        <taxon>Kitasatosporales</taxon>
        <taxon>Streptomycetaceae</taxon>
        <taxon>Streptomyces</taxon>
    </lineage>
</organism>
<dbReference type="InterPro" id="IPR002539">
    <property type="entry name" value="MaoC-like_dom"/>
</dbReference>
<sequence length="293" mass="29370">MAPTLSPAPSHGVAAGTVLTGRHLVTARDAEAFRALCAVASAVPLTGAVPGTVAPAQLAAVALRMCERLLETGPAPGGLVAVHGTQRLRVERAAAVGEPLVSRAEVRSVRPLGAGTATEVAVALTAGDGSAVAESVSLLVHSPGPAARPAPAAARPAAPSAAPEGARCSSYTVTRELVRRYAELSGDHNPIHLSPEAARAGGFDDLIAHGMLTFALVAHHLAGAVGEAARTELQLRFSRPLTVPAEGATLTVRDLPAAGGALAVTAVDGAGLPVAGGRAAPCAHRQERGRDRD</sequence>
<gene>
    <name evidence="4" type="primary">verC9</name>
</gene>
<dbReference type="Pfam" id="PF01575">
    <property type="entry name" value="MaoC_dehydratas"/>
    <property type="match status" value="1"/>
</dbReference>